<evidence type="ECO:0000256" key="5">
    <source>
        <dbReference type="SAM" id="SignalP"/>
    </source>
</evidence>
<keyword evidence="8" id="KW-1185">Reference proteome</keyword>
<accession>A0AAW1UNS2</accession>
<evidence type="ECO:0000256" key="2">
    <source>
        <dbReference type="ARBA" id="ARBA00010701"/>
    </source>
</evidence>
<evidence type="ECO:0000256" key="4">
    <source>
        <dbReference type="RuleBase" id="RU004262"/>
    </source>
</evidence>
<dbReference type="EMBL" id="JARQZJ010000070">
    <property type="protein sequence ID" value="KAK9881657.1"/>
    <property type="molecule type" value="Genomic_DNA"/>
</dbReference>
<comment type="caution">
    <text evidence="7">The sequence shown here is derived from an EMBL/GenBank/DDBJ whole genome shotgun (WGS) entry which is preliminary data.</text>
</comment>
<feature type="chain" id="PRO_5043418852" description="Lipase domain-containing protein" evidence="5">
    <location>
        <begin position="25"/>
        <end position="365"/>
    </location>
</feature>
<protein>
    <recommendedName>
        <fullName evidence="6">Lipase domain-containing protein</fullName>
    </recommendedName>
</protein>
<dbReference type="GO" id="GO:0017171">
    <property type="term" value="F:serine hydrolase activity"/>
    <property type="evidence" value="ECO:0007669"/>
    <property type="project" value="TreeGrafter"/>
</dbReference>
<dbReference type="GO" id="GO:0016042">
    <property type="term" value="P:lipid catabolic process"/>
    <property type="evidence" value="ECO:0007669"/>
    <property type="project" value="TreeGrafter"/>
</dbReference>
<organism evidence="7 8">
    <name type="scientific">Henosepilachna vigintioctopunctata</name>
    <dbReference type="NCBI Taxonomy" id="420089"/>
    <lineage>
        <taxon>Eukaryota</taxon>
        <taxon>Metazoa</taxon>
        <taxon>Ecdysozoa</taxon>
        <taxon>Arthropoda</taxon>
        <taxon>Hexapoda</taxon>
        <taxon>Insecta</taxon>
        <taxon>Pterygota</taxon>
        <taxon>Neoptera</taxon>
        <taxon>Endopterygota</taxon>
        <taxon>Coleoptera</taxon>
        <taxon>Polyphaga</taxon>
        <taxon>Cucujiformia</taxon>
        <taxon>Coccinelloidea</taxon>
        <taxon>Coccinellidae</taxon>
        <taxon>Epilachninae</taxon>
        <taxon>Epilachnini</taxon>
        <taxon>Henosepilachna</taxon>
    </lineage>
</organism>
<dbReference type="GO" id="GO:0005615">
    <property type="term" value="C:extracellular space"/>
    <property type="evidence" value="ECO:0007669"/>
    <property type="project" value="TreeGrafter"/>
</dbReference>
<sequence>MKTEFITVLFFLASTLFGPQAIYSQYTLPNQPIKEALYLHNTSISNLTLKDCSFRPYNNPNMCPDQDVKYILYASDGSRQIFDYTQHDWLRQSNWDPNKEDVFLMHGYAGGDDKLPMVVLKDAYIRNGSYNVWFVDWGILCQPPCYRAAVHNTRAVAMCTGNLLTKLRAVGLNTDKLICVGHSLGAHICGQINKYVTFRMHRIVALDPARPLISNSIKLNSGSAAAVHVLHTNAGHYGEAGKAGHVDFCINGGKVQPFCENVGFDEQLCSHVWAVCYMAESIFPHLAKKAEPCSRRCPTGPRPVHRIGIPIYMGQLTPLTSAGSYCARNDYPPFCPTESGGFGDPRCCLNAPQIVQRPTTPMNRF</sequence>
<evidence type="ECO:0000256" key="3">
    <source>
        <dbReference type="ARBA" id="ARBA00022525"/>
    </source>
</evidence>
<dbReference type="InterPro" id="IPR000734">
    <property type="entry name" value="TAG_lipase"/>
</dbReference>
<feature type="domain" description="Lipase" evidence="6">
    <location>
        <begin position="64"/>
        <end position="283"/>
    </location>
</feature>
<name>A0AAW1UNS2_9CUCU</name>
<dbReference type="InterPro" id="IPR013818">
    <property type="entry name" value="Lipase"/>
</dbReference>
<proteinExistence type="inferred from homology"/>
<comment type="similarity">
    <text evidence="2 4">Belongs to the AB hydrolase superfamily. Lipase family.</text>
</comment>
<dbReference type="PRINTS" id="PR00821">
    <property type="entry name" value="TAGLIPASE"/>
</dbReference>
<dbReference type="Gene3D" id="3.40.50.1820">
    <property type="entry name" value="alpha/beta hydrolase"/>
    <property type="match status" value="1"/>
</dbReference>
<evidence type="ECO:0000259" key="6">
    <source>
        <dbReference type="Pfam" id="PF00151"/>
    </source>
</evidence>
<evidence type="ECO:0000313" key="8">
    <source>
        <dbReference type="Proteomes" id="UP001431783"/>
    </source>
</evidence>
<dbReference type="AlphaFoldDB" id="A0AAW1UNS2"/>
<dbReference type="Proteomes" id="UP001431783">
    <property type="component" value="Unassembled WGS sequence"/>
</dbReference>
<comment type="subcellular location">
    <subcellularLocation>
        <location evidence="1">Secreted</location>
    </subcellularLocation>
</comment>
<evidence type="ECO:0000313" key="7">
    <source>
        <dbReference type="EMBL" id="KAK9881657.1"/>
    </source>
</evidence>
<dbReference type="InterPro" id="IPR029058">
    <property type="entry name" value="AB_hydrolase_fold"/>
</dbReference>
<dbReference type="Pfam" id="PF00151">
    <property type="entry name" value="Lipase"/>
    <property type="match status" value="1"/>
</dbReference>
<feature type="signal peptide" evidence="5">
    <location>
        <begin position="1"/>
        <end position="24"/>
    </location>
</feature>
<reference evidence="7 8" key="1">
    <citation type="submission" date="2023-03" db="EMBL/GenBank/DDBJ databases">
        <title>Genome insight into feeding habits of ladybird beetles.</title>
        <authorList>
            <person name="Li H.-S."/>
            <person name="Huang Y.-H."/>
            <person name="Pang H."/>
        </authorList>
    </citation>
    <scope>NUCLEOTIDE SEQUENCE [LARGE SCALE GENOMIC DNA]</scope>
    <source>
        <strain evidence="7">SYSU_2023b</strain>
        <tissue evidence="7">Whole body</tissue>
    </source>
</reference>
<dbReference type="SUPFAM" id="SSF53474">
    <property type="entry name" value="alpha/beta-Hydrolases"/>
    <property type="match status" value="1"/>
</dbReference>
<dbReference type="GO" id="GO:0016298">
    <property type="term" value="F:lipase activity"/>
    <property type="evidence" value="ECO:0007669"/>
    <property type="project" value="InterPro"/>
</dbReference>
<dbReference type="PANTHER" id="PTHR11610">
    <property type="entry name" value="LIPASE"/>
    <property type="match status" value="1"/>
</dbReference>
<keyword evidence="3" id="KW-0964">Secreted</keyword>
<gene>
    <name evidence="7" type="ORF">WA026_017175</name>
</gene>
<dbReference type="PANTHER" id="PTHR11610:SF172">
    <property type="entry name" value="LIPASE MEMBER H-A-LIKE PROTEIN"/>
    <property type="match status" value="1"/>
</dbReference>
<evidence type="ECO:0000256" key="1">
    <source>
        <dbReference type="ARBA" id="ARBA00004613"/>
    </source>
</evidence>
<keyword evidence="5" id="KW-0732">Signal</keyword>